<dbReference type="GeneID" id="19125298"/>
<sequence length="120" mass="13106">MILGVSVVAQNDEPEDQIKPKRMYGMKEEAMLDCFEVAVIEQQAQTHHQNDPIDHLNVGLDPAELHKARTEAEGDIDDVWSADSRFSSLVHFVNACGSGDQGVDGDAGSILTRLEATVTE</sequence>
<dbReference type="HOGENOM" id="CLU_2049274_0_0_1"/>
<evidence type="ECO:0000313" key="2">
    <source>
        <dbReference type="Proteomes" id="UP000054032"/>
    </source>
</evidence>
<accession>W6YU77</accession>
<evidence type="ECO:0000313" key="1">
    <source>
        <dbReference type="EMBL" id="EUC43012.1"/>
    </source>
</evidence>
<proteinExistence type="predicted"/>
<name>W6YU77_COCMI</name>
<dbReference type="EMBL" id="KI964042">
    <property type="protein sequence ID" value="EUC43012.1"/>
    <property type="molecule type" value="Genomic_DNA"/>
</dbReference>
<gene>
    <name evidence="1" type="ORF">COCMIDRAFT_7485</name>
</gene>
<protein>
    <submittedName>
        <fullName evidence="1">Uncharacterized protein</fullName>
    </submittedName>
</protein>
<dbReference type="Proteomes" id="UP000054032">
    <property type="component" value="Unassembled WGS sequence"/>
</dbReference>
<dbReference type="AlphaFoldDB" id="W6YU77"/>
<keyword evidence="2" id="KW-1185">Reference proteome</keyword>
<dbReference type="KEGG" id="bor:COCMIDRAFT_7485"/>
<dbReference type="OrthoDB" id="3799923at2759"/>
<dbReference type="STRING" id="930090.W6YU77"/>
<dbReference type="RefSeq" id="XP_007690449.1">
    <property type="nucleotide sequence ID" value="XM_007692259.1"/>
</dbReference>
<organism evidence="1 2">
    <name type="scientific">Bipolaris oryzae ATCC 44560</name>
    <dbReference type="NCBI Taxonomy" id="930090"/>
    <lineage>
        <taxon>Eukaryota</taxon>
        <taxon>Fungi</taxon>
        <taxon>Dikarya</taxon>
        <taxon>Ascomycota</taxon>
        <taxon>Pezizomycotina</taxon>
        <taxon>Dothideomycetes</taxon>
        <taxon>Pleosporomycetidae</taxon>
        <taxon>Pleosporales</taxon>
        <taxon>Pleosporineae</taxon>
        <taxon>Pleosporaceae</taxon>
        <taxon>Bipolaris</taxon>
    </lineage>
</organism>
<reference evidence="1 2" key="1">
    <citation type="journal article" date="2013" name="PLoS Genet.">
        <title>Comparative genome structure, secondary metabolite, and effector coding capacity across Cochliobolus pathogens.</title>
        <authorList>
            <person name="Condon B.J."/>
            <person name="Leng Y."/>
            <person name="Wu D."/>
            <person name="Bushley K.E."/>
            <person name="Ohm R.A."/>
            <person name="Otillar R."/>
            <person name="Martin J."/>
            <person name="Schackwitz W."/>
            <person name="Grimwood J."/>
            <person name="MohdZainudin N."/>
            <person name="Xue C."/>
            <person name="Wang R."/>
            <person name="Manning V.A."/>
            <person name="Dhillon B."/>
            <person name="Tu Z.J."/>
            <person name="Steffenson B.J."/>
            <person name="Salamov A."/>
            <person name="Sun H."/>
            <person name="Lowry S."/>
            <person name="LaButti K."/>
            <person name="Han J."/>
            <person name="Copeland A."/>
            <person name="Lindquist E."/>
            <person name="Barry K."/>
            <person name="Schmutz J."/>
            <person name="Baker S.E."/>
            <person name="Ciuffetti L.M."/>
            <person name="Grigoriev I.V."/>
            <person name="Zhong S."/>
            <person name="Turgeon B.G."/>
        </authorList>
    </citation>
    <scope>NUCLEOTIDE SEQUENCE [LARGE SCALE GENOMIC DNA]</scope>
    <source>
        <strain evidence="1 2">ATCC 44560</strain>
    </source>
</reference>